<comment type="caution">
    <text evidence="1">The sequence shown here is derived from an EMBL/GenBank/DDBJ whole genome shotgun (WGS) entry which is preliminary data.</text>
</comment>
<evidence type="ECO:0000313" key="2">
    <source>
        <dbReference type="Proteomes" id="UP000475582"/>
    </source>
</evidence>
<dbReference type="OrthoDB" id="8290121at2"/>
<dbReference type="EMBL" id="WNKY01000084">
    <property type="protein sequence ID" value="MTV41940.1"/>
    <property type="molecule type" value="Genomic_DNA"/>
</dbReference>
<name>A0A6L6PSC3_9BURK</name>
<dbReference type="RefSeq" id="WP_155468377.1">
    <property type="nucleotide sequence ID" value="NZ_WNKY01000084.1"/>
</dbReference>
<protein>
    <submittedName>
        <fullName evidence="1">Uncharacterized protein</fullName>
    </submittedName>
</protein>
<keyword evidence="2" id="KW-1185">Reference proteome</keyword>
<evidence type="ECO:0000313" key="1">
    <source>
        <dbReference type="EMBL" id="MTV41940.1"/>
    </source>
</evidence>
<dbReference type="Proteomes" id="UP000475582">
    <property type="component" value="Unassembled WGS sequence"/>
</dbReference>
<organism evidence="1 2">
    <name type="scientific">Duganella radicis</name>
    <dbReference type="NCBI Taxonomy" id="551988"/>
    <lineage>
        <taxon>Bacteria</taxon>
        <taxon>Pseudomonadati</taxon>
        <taxon>Pseudomonadota</taxon>
        <taxon>Betaproteobacteria</taxon>
        <taxon>Burkholderiales</taxon>
        <taxon>Oxalobacteraceae</taxon>
        <taxon>Telluria group</taxon>
        <taxon>Duganella</taxon>
    </lineage>
</organism>
<proteinExistence type="predicted"/>
<reference evidence="1 2" key="1">
    <citation type="submission" date="2019-11" db="EMBL/GenBank/DDBJ databases">
        <title>Type strains purchased from KCTC, JCM and DSMZ.</title>
        <authorList>
            <person name="Lu H."/>
        </authorList>
    </citation>
    <scope>NUCLEOTIDE SEQUENCE [LARGE SCALE GENOMIC DNA]</scope>
    <source>
        <strain evidence="1 2">KCTC 22382</strain>
    </source>
</reference>
<sequence length="293" mass="32920">MLFYHYTSVPLAEAILTNGGINDGHLVRANGEIIKPVVWLTTSPSHEGHGLLTGKETYSEEDIAFLTRVEGEPPRNGITHNKTAMRIAVDLPENTPGLISFNDFCIQNEPPHFARRTGLTVFHKLKGMDTAAALARFKDTETMEDTWWVSADPVLQDRIVAVDFNSASGFVPYSFEDHGREPFLDAGFSVVSKESLATLNKIVMPGHKFDLVKAILLCDKPEREPIVLIRGANYFTAFIVKDGRPCFEREKGLDHAPVQAWIAENRSEILACWEEAVEVMYRYYPEKRIAGRQ</sequence>
<dbReference type="AlphaFoldDB" id="A0A6L6PSC3"/>
<accession>A0A6L6PSC3</accession>
<gene>
    <name evidence="1" type="ORF">GM676_30785</name>
</gene>